<keyword evidence="1" id="KW-0004">4Fe-4S</keyword>
<dbReference type="Gene3D" id="3.30.70.20">
    <property type="match status" value="2"/>
</dbReference>
<dbReference type="InterPro" id="IPR017896">
    <property type="entry name" value="4Fe4S_Fe-S-bd"/>
</dbReference>
<dbReference type="PROSITE" id="PS00198">
    <property type="entry name" value="4FE4S_FER_1"/>
    <property type="match status" value="1"/>
</dbReference>
<dbReference type="Pfam" id="PF13247">
    <property type="entry name" value="Fer4_11"/>
    <property type="match status" value="1"/>
</dbReference>
<dbReference type="CDD" id="cd10551">
    <property type="entry name" value="PsrB"/>
    <property type="match status" value="1"/>
</dbReference>
<keyword evidence="4" id="KW-0411">Iron-sulfur</keyword>
<dbReference type="EMBL" id="CP155571">
    <property type="protein sequence ID" value="XFO73640.1"/>
    <property type="molecule type" value="Genomic_DNA"/>
</dbReference>
<dbReference type="RefSeq" id="WP_093795711.1">
    <property type="nucleotide sequence ID" value="NZ_CP155571.1"/>
</dbReference>
<proteinExistence type="predicted"/>
<dbReference type="PROSITE" id="PS51379">
    <property type="entry name" value="4FE4S_FER_2"/>
    <property type="match status" value="3"/>
</dbReference>
<feature type="region of interest" description="Disordered" evidence="5">
    <location>
        <begin position="170"/>
        <end position="189"/>
    </location>
</feature>
<gene>
    <name evidence="7" type="primary">phsB</name>
    <name evidence="7" type="ORF">SPACI_037470</name>
</gene>
<dbReference type="InterPro" id="IPR017900">
    <property type="entry name" value="4Fe4S_Fe_S_CS"/>
</dbReference>
<organism evidence="7 8">
    <name type="scientific">Sporomusa acidovorans (strain ATCC 49682 / DSM 3132 / Mol)</name>
    <dbReference type="NCBI Taxonomy" id="1123286"/>
    <lineage>
        <taxon>Bacteria</taxon>
        <taxon>Bacillati</taxon>
        <taxon>Bacillota</taxon>
        <taxon>Negativicutes</taxon>
        <taxon>Selenomonadales</taxon>
        <taxon>Sporomusaceae</taxon>
        <taxon>Sporomusa</taxon>
    </lineage>
</organism>
<dbReference type="Proteomes" id="UP000216052">
    <property type="component" value="Chromosome"/>
</dbReference>
<evidence type="ECO:0000256" key="5">
    <source>
        <dbReference type="SAM" id="MobiDB-lite"/>
    </source>
</evidence>
<evidence type="ECO:0000256" key="2">
    <source>
        <dbReference type="ARBA" id="ARBA00022723"/>
    </source>
</evidence>
<keyword evidence="8" id="KW-1185">Reference proteome</keyword>
<evidence type="ECO:0000256" key="3">
    <source>
        <dbReference type="ARBA" id="ARBA00023004"/>
    </source>
</evidence>
<evidence type="ECO:0000256" key="4">
    <source>
        <dbReference type="ARBA" id="ARBA00023014"/>
    </source>
</evidence>
<protein>
    <submittedName>
        <fullName evidence="7">Thiosulfate reductase electron transfer subunit PhsB</fullName>
    </submittedName>
</protein>
<feature type="domain" description="4Fe-4S ferredoxin-type" evidence="6">
    <location>
        <begin position="6"/>
        <end position="35"/>
    </location>
</feature>
<evidence type="ECO:0000259" key="6">
    <source>
        <dbReference type="PROSITE" id="PS51379"/>
    </source>
</evidence>
<keyword evidence="2" id="KW-0479">Metal-binding</keyword>
<feature type="domain" description="4Fe-4S ferredoxin-type" evidence="6">
    <location>
        <begin position="50"/>
        <end position="83"/>
    </location>
</feature>
<evidence type="ECO:0000313" key="8">
    <source>
        <dbReference type="Proteomes" id="UP000216052"/>
    </source>
</evidence>
<accession>A0ABZ3J5T9</accession>
<keyword evidence="3" id="KW-0408">Iron</keyword>
<dbReference type="PANTHER" id="PTHR43177:SF3">
    <property type="entry name" value="PROTEIN NRFC HOMOLOG"/>
    <property type="match status" value="1"/>
</dbReference>
<dbReference type="SUPFAM" id="SSF54862">
    <property type="entry name" value="4Fe-4S ferredoxins"/>
    <property type="match status" value="1"/>
</dbReference>
<sequence>MADKRYGMLFDSNRCIGCQSCSVACRAENKVPDDVYRLQVRIEGPKGEYPQLVMDFERHSCVMCENAPCVSVCPTGASYVNQDGVNMVDSQKCVGCKYCINACPYQARFINPVTGAADKCTFCYENRVQKGEKPACASICPTGALIFGDLNDPNSEIRQALRQNTVKPKEHLGTNPKLYIVPNKRGGER</sequence>
<reference evidence="7" key="1">
    <citation type="submission" date="2024-05" db="EMBL/GenBank/DDBJ databases">
        <title>Isolation and characterization of Sporomusa carbonis sp. nov., a carboxydotrophic hydrogenogen in the genus of Sporomusa isolated from a charcoal burning pile.</title>
        <authorList>
            <person name="Boeer T."/>
            <person name="Rosenbaum F."/>
            <person name="Eysell L."/>
            <person name="Mueller V."/>
            <person name="Daniel R."/>
            <person name="Poehlein A."/>
        </authorList>
    </citation>
    <scope>NUCLEOTIDE SEQUENCE [LARGE SCALE GENOMIC DNA]</scope>
    <source>
        <strain evidence="7">DSM 3132</strain>
    </source>
</reference>
<dbReference type="PANTHER" id="PTHR43177">
    <property type="entry name" value="PROTEIN NRFC"/>
    <property type="match status" value="1"/>
</dbReference>
<name>A0ABZ3J5T9_SPOA4</name>
<evidence type="ECO:0000313" key="7">
    <source>
        <dbReference type="EMBL" id="XFO73640.1"/>
    </source>
</evidence>
<feature type="domain" description="4Fe-4S ferredoxin-type" evidence="6">
    <location>
        <begin position="84"/>
        <end position="113"/>
    </location>
</feature>
<dbReference type="InterPro" id="IPR050954">
    <property type="entry name" value="ET_IronSulfur_Cluster-Binding"/>
</dbReference>
<evidence type="ECO:0000256" key="1">
    <source>
        <dbReference type="ARBA" id="ARBA00022485"/>
    </source>
</evidence>